<protein>
    <recommendedName>
        <fullName evidence="8">J domain-containing protein</fullName>
    </recommendedName>
</protein>
<evidence type="ECO:0000256" key="3">
    <source>
        <dbReference type="ARBA" id="ARBA00022737"/>
    </source>
</evidence>
<dbReference type="SUPFAM" id="SSF46565">
    <property type="entry name" value="Chaperone J-domain"/>
    <property type="match status" value="1"/>
</dbReference>
<dbReference type="GO" id="GO:0005634">
    <property type="term" value="C:nucleus"/>
    <property type="evidence" value="ECO:0007669"/>
    <property type="project" value="UniProtKB-SubCell"/>
</dbReference>
<name>A0A1D1ZNM0_AUXPR</name>
<dbReference type="PANTHER" id="PTHR15263">
    <property type="entry name" value="I-KAPPA-B-LIKE PROTEIN IKBL"/>
    <property type="match status" value="1"/>
</dbReference>
<proteinExistence type="predicted"/>
<keyword evidence="4" id="KW-0040">ANK repeat</keyword>
<feature type="compositionally biased region" description="Basic and acidic residues" evidence="6">
    <location>
        <begin position="57"/>
        <end position="75"/>
    </location>
</feature>
<evidence type="ECO:0000313" key="7">
    <source>
        <dbReference type="EMBL" id="JAT68323.1"/>
    </source>
</evidence>
<sequence length="244" mass="26970">MLDWGVTGEHLVSSNTPSQCQPTSHSEEEEYDSEEERFRARQAAASRATRIGAQAQMERERLGAFRERQRLEREAGVPGATSGRAWADAAASGTLQEDRHTAPAPAPSDALLTRLRSDIAKWDRLYGAEGSPPDAARPVPSSHIPWLPCDAERYLQYLALVLERRAPGPPPAPTCKRSGHDRALRRAYARACLWWHPDKFAQRVGWRLAAAEREAVLARVQDTFQAVSGAWAGAGLRDLRGEEA</sequence>
<evidence type="ECO:0000256" key="1">
    <source>
        <dbReference type="ARBA" id="ARBA00004123"/>
    </source>
</evidence>
<evidence type="ECO:0000256" key="2">
    <source>
        <dbReference type="ARBA" id="ARBA00022553"/>
    </source>
</evidence>
<keyword evidence="3" id="KW-0677">Repeat</keyword>
<feature type="region of interest" description="Disordered" evidence="6">
    <location>
        <begin position="1"/>
        <end position="110"/>
    </location>
</feature>
<reference evidence="7" key="1">
    <citation type="submission" date="2015-08" db="EMBL/GenBank/DDBJ databases">
        <authorList>
            <person name="Babu N.S."/>
            <person name="Beckwith C.J."/>
            <person name="Beseler K.G."/>
            <person name="Brison A."/>
            <person name="Carone J.V."/>
            <person name="Caskin T.P."/>
            <person name="Diamond M."/>
            <person name="Durham M.E."/>
            <person name="Foxe J.M."/>
            <person name="Go M."/>
            <person name="Henderson B.A."/>
            <person name="Jones I.B."/>
            <person name="McGettigan J.A."/>
            <person name="Micheletti S.J."/>
            <person name="Nasrallah M.E."/>
            <person name="Ortiz D."/>
            <person name="Piller C.R."/>
            <person name="Privatt S.R."/>
            <person name="Schneider S.L."/>
            <person name="Sharp S."/>
            <person name="Smith T.C."/>
            <person name="Stanton J.D."/>
            <person name="Ullery H.E."/>
            <person name="Wilson R.J."/>
            <person name="Serrano M.G."/>
            <person name="Buck G."/>
            <person name="Lee V."/>
            <person name="Wang Y."/>
            <person name="Carvalho R."/>
            <person name="Voegtly L."/>
            <person name="Shi R."/>
            <person name="Duckworth R."/>
            <person name="Johnson A."/>
            <person name="Loviza R."/>
            <person name="Walstead R."/>
            <person name="Shah Z."/>
            <person name="Kiflezghi M."/>
            <person name="Wade K."/>
            <person name="Ball S.L."/>
            <person name="Bradley K.W."/>
            <person name="Asai D.J."/>
            <person name="Bowman C.A."/>
            <person name="Russell D.A."/>
            <person name="Pope W.H."/>
            <person name="Jacobs-Sera D."/>
            <person name="Hendrix R.W."/>
            <person name="Hatfull G.F."/>
        </authorList>
    </citation>
    <scope>NUCLEOTIDE SEQUENCE</scope>
</reference>
<dbReference type="InterPro" id="IPR036869">
    <property type="entry name" value="J_dom_sf"/>
</dbReference>
<organism evidence="7">
    <name type="scientific">Auxenochlorella protothecoides</name>
    <name type="common">Green microalga</name>
    <name type="synonym">Chlorella protothecoides</name>
    <dbReference type="NCBI Taxonomy" id="3075"/>
    <lineage>
        <taxon>Eukaryota</taxon>
        <taxon>Viridiplantae</taxon>
        <taxon>Chlorophyta</taxon>
        <taxon>core chlorophytes</taxon>
        <taxon>Trebouxiophyceae</taxon>
        <taxon>Chlorellales</taxon>
        <taxon>Chlorellaceae</taxon>
        <taxon>Auxenochlorella</taxon>
    </lineage>
</organism>
<gene>
    <name evidence="7" type="ORF">g.20034</name>
</gene>
<dbReference type="AlphaFoldDB" id="A0A1D1ZNM0"/>
<dbReference type="EMBL" id="GDKF01010299">
    <property type="protein sequence ID" value="JAT68323.1"/>
    <property type="molecule type" value="Transcribed_RNA"/>
</dbReference>
<comment type="subcellular location">
    <subcellularLocation>
        <location evidence="1">Nucleus</location>
    </subcellularLocation>
</comment>
<feature type="compositionally biased region" description="Low complexity" evidence="6">
    <location>
        <begin position="41"/>
        <end position="50"/>
    </location>
</feature>
<feature type="compositionally biased region" description="Polar residues" evidence="6">
    <location>
        <begin position="12"/>
        <end position="23"/>
    </location>
</feature>
<accession>A0A1D1ZNM0</accession>
<dbReference type="GO" id="GO:0043124">
    <property type="term" value="P:negative regulation of canonical NF-kappaB signal transduction"/>
    <property type="evidence" value="ECO:0007669"/>
    <property type="project" value="InterPro"/>
</dbReference>
<evidence type="ECO:0008006" key="8">
    <source>
        <dbReference type="Google" id="ProtNLM"/>
    </source>
</evidence>
<dbReference type="PANTHER" id="PTHR15263:SF1">
    <property type="entry name" value="NF-KAPPA-B INHIBITOR-LIKE PROTEIN 1"/>
    <property type="match status" value="1"/>
</dbReference>
<dbReference type="InterPro" id="IPR038753">
    <property type="entry name" value="NFKBIL1"/>
</dbReference>
<keyword evidence="2" id="KW-0597">Phosphoprotein</keyword>
<evidence type="ECO:0000256" key="4">
    <source>
        <dbReference type="ARBA" id="ARBA00023043"/>
    </source>
</evidence>
<evidence type="ECO:0000256" key="6">
    <source>
        <dbReference type="SAM" id="MobiDB-lite"/>
    </source>
</evidence>
<keyword evidence="5" id="KW-0539">Nucleus</keyword>
<evidence type="ECO:0000256" key="5">
    <source>
        <dbReference type="ARBA" id="ARBA00023242"/>
    </source>
</evidence>